<keyword evidence="2" id="KW-1185">Reference proteome</keyword>
<gene>
    <name evidence="1" type="ORF">D1610_09850</name>
</gene>
<comment type="caution">
    <text evidence="1">The sequence shown here is derived from an EMBL/GenBank/DDBJ whole genome shotgun (WGS) entry which is preliminary data.</text>
</comment>
<dbReference type="AlphaFoldDB" id="A0A396RMR6"/>
<proteinExistence type="predicted"/>
<name>A0A396RMR6_9SPHN</name>
<organism evidence="1 2">
    <name type="scientific">Sphingomonas gilva</name>
    <dbReference type="NCBI Taxonomy" id="2305907"/>
    <lineage>
        <taxon>Bacteria</taxon>
        <taxon>Pseudomonadati</taxon>
        <taxon>Pseudomonadota</taxon>
        <taxon>Alphaproteobacteria</taxon>
        <taxon>Sphingomonadales</taxon>
        <taxon>Sphingomonadaceae</taxon>
        <taxon>Sphingomonas</taxon>
    </lineage>
</organism>
<sequence>MARADKLLDAMRANPRDWRIEDVVTVCEAAGIACTAPRKGSHYKVKHESMGEILTIPARRPIKPVYVRALVSFVDAVRGVGG</sequence>
<accession>A0A396RMR6</accession>
<dbReference type="RefSeq" id="WP_118863989.1">
    <property type="nucleotide sequence ID" value="NZ_QWLV01000003.1"/>
</dbReference>
<reference evidence="1 2" key="1">
    <citation type="submission" date="2018-08" db="EMBL/GenBank/DDBJ databases">
        <title>The multiple taxonomic identification of Sphingomonas gilva.</title>
        <authorList>
            <person name="Zhu D."/>
            <person name="Zheng S."/>
        </authorList>
    </citation>
    <scope>NUCLEOTIDE SEQUENCE [LARGE SCALE GENOMIC DNA]</scope>
    <source>
        <strain evidence="1 2">ZDH117</strain>
    </source>
</reference>
<dbReference type="Proteomes" id="UP000266693">
    <property type="component" value="Unassembled WGS sequence"/>
</dbReference>
<evidence type="ECO:0000313" key="2">
    <source>
        <dbReference type="Proteomes" id="UP000266693"/>
    </source>
</evidence>
<dbReference type="EMBL" id="QWLV01000003">
    <property type="protein sequence ID" value="RHW17724.1"/>
    <property type="molecule type" value="Genomic_DNA"/>
</dbReference>
<dbReference type="OrthoDB" id="308644at2"/>
<evidence type="ECO:0000313" key="1">
    <source>
        <dbReference type="EMBL" id="RHW17724.1"/>
    </source>
</evidence>
<protein>
    <submittedName>
        <fullName evidence="1">Type II toxin-antitoxin system HicA family toxin</fullName>
    </submittedName>
</protein>